<evidence type="ECO:0000313" key="1">
    <source>
        <dbReference type="EMBL" id="MED6188747.1"/>
    </source>
</evidence>
<protein>
    <submittedName>
        <fullName evidence="1">Uncharacterized protein</fullName>
    </submittedName>
</protein>
<keyword evidence="2" id="KW-1185">Reference proteome</keyword>
<gene>
    <name evidence="1" type="ORF">PIB30_088881</name>
</gene>
<name>A0ABU6WS59_9FABA</name>
<comment type="caution">
    <text evidence="1">The sequence shown here is derived from an EMBL/GenBank/DDBJ whole genome shotgun (WGS) entry which is preliminary data.</text>
</comment>
<dbReference type="Proteomes" id="UP001341840">
    <property type="component" value="Unassembled WGS sequence"/>
</dbReference>
<evidence type="ECO:0000313" key="2">
    <source>
        <dbReference type="Proteomes" id="UP001341840"/>
    </source>
</evidence>
<proteinExistence type="predicted"/>
<organism evidence="1 2">
    <name type="scientific">Stylosanthes scabra</name>
    <dbReference type="NCBI Taxonomy" id="79078"/>
    <lineage>
        <taxon>Eukaryota</taxon>
        <taxon>Viridiplantae</taxon>
        <taxon>Streptophyta</taxon>
        <taxon>Embryophyta</taxon>
        <taxon>Tracheophyta</taxon>
        <taxon>Spermatophyta</taxon>
        <taxon>Magnoliopsida</taxon>
        <taxon>eudicotyledons</taxon>
        <taxon>Gunneridae</taxon>
        <taxon>Pentapetalae</taxon>
        <taxon>rosids</taxon>
        <taxon>fabids</taxon>
        <taxon>Fabales</taxon>
        <taxon>Fabaceae</taxon>
        <taxon>Papilionoideae</taxon>
        <taxon>50 kb inversion clade</taxon>
        <taxon>dalbergioids sensu lato</taxon>
        <taxon>Dalbergieae</taxon>
        <taxon>Pterocarpus clade</taxon>
        <taxon>Stylosanthes</taxon>
    </lineage>
</organism>
<dbReference type="EMBL" id="JASCZI010182876">
    <property type="protein sequence ID" value="MED6188747.1"/>
    <property type="molecule type" value="Genomic_DNA"/>
</dbReference>
<sequence>MAEVFKQTHTLKENKEMWVDKGSSDFWDEYTINTAIATKWVAKFGSSALVDPEEVLCQTVSEPNAKNRIYGVGGFLVSTLKTSVFATQASSISATSAAPVGQEE</sequence>
<accession>A0ABU6WS59</accession>
<reference evidence="1 2" key="1">
    <citation type="journal article" date="2023" name="Plants (Basel)">
        <title>Bridging the Gap: Combining Genomics and Transcriptomics Approaches to Understand Stylosanthes scabra, an Orphan Legume from the Brazilian Caatinga.</title>
        <authorList>
            <person name="Ferreira-Neto J.R.C."/>
            <person name="da Silva M.D."/>
            <person name="Binneck E."/>
            <person name="de Melo N.F."/>
            <person name="da Silva R.H."/>
            <person name="de Melo A.L.T.M."/>
            <person name="Pandolfi V."/>
            <person name="Bustamante F.O."/>
            <person name="Brasileiro-Vidal A.C."/>
            <person name="Benko-Iseppon A.M."/>
        </authorList>
    </citation>
    <scope>NUCLEOTIDE SEQUENCE [LARGE SCALE GENOMIC DNA]</scope>
    <source>
        <tissue evidence="1">Leaves</tissue>
    </source>
</reference>